<keyword evidence="4" id="KW-1185">Reference proteome</keyword>
<keyword evidence="1" id="KW-0479">Metal-binding</keyword>
<dbReference type="PIRSF" id="PIRSF004638">
    <property type="entry name" value="UCP004638"/>
    <property type="match status" value="1"/>
</dbReference>
<accession>A0A1Y0E9I2</accession>
<dbReference type="UniPathway" id="UPA00251">
    <property type="reaction ID" value="UER00324"/>
</dbReference>
<proteinExistence type="inferred from homology"/>
<dbReference type="OrthoDB" id="7570050at2"/>
<dbReference type="STRING" id="1122181.GCA_000382265_00836"/>
<comment type="catalytic activity">
    <reaction evidence="1">
        <text>protoporphyrinogen IX + 3 A = protoporphyrin IX + 3 AH2</text>
        <dbReference type="Rhea" id="RHEA:62000"/>
        <dbReference type="ChEBI" id="CHEBI:13193"/>
        <dbReference type="ChEBI" id="CHEBI:17499"/>
        <dbReference type="ChEBI" id="CHEBI:57306"/>
        <dbReference type="ChEBI" id="CHEBI:57307"/>
    </reaction>
</comment>
<name>A0A1Y0E9I2_9RHOB</name>
<feature type="transmembrane region" description="Helical" evidence="2">
    <location>
        <begin position="55"/>
        <end position="78"/>
    </location>
</feature>
<dbReference type="EC" id="1.3.99.-" evidence="1"/>
<dbReference type="AlphaFoldDB" id="A0A1Y0E9I2"/>
<sequence>MVEWITPLVPLFKAVHIAALLIWCSGLLILPIMLARHEPAIGPDDYIHIRRAAHLTYTLCVTPAAVVAVIAGTWLIFLREVFVPWFYAKMVFVALLVALHAWIGHVLVLTAEKPGTHRPPHPAYGVGGVLCVAVVILGLVLAKPAADWVSMPQWLLVPRGHDFPFEVPS</sequence>
<protein>
    <recommendedName>
        <fullName evidence="1">Protoporphyrinogen IX oxidase</fullName>
        <ecNumber evidence="1">1.3.99.-</ecNumber>
    </recommendedName>
</protein>
<evidence type="ECO:0000313" key="4">
    <source>
        <dbReference type="Proteomes" id="UP000195273"/>
    </source>
</evidence>
<comment type="cofactor">
    <cofactor evidence="1">
        <name>heme b</name>
        <dbReference type="ChEBI" id="CHEBI:60344"/>
    </cofactor>
    <text evidence="1">Binds 1 heme b (iron(II)-protoporphyrin IX) group per subunit.</text>
</comment>
<comment type="similarity">
    <text evidence="1">Belongs to the HemJ family.</text>
</comment>
<feature type="transmembrane region" description="Helical" evidence="2">
    <location>
        <begin position="14"/>
        <end position="34"/>
    </location>
</feature>
<keyword evidence="2" id="KW-1133">Transmembrane helix</keyword>
<feature type="transmembrane region" description="Helical" evidence="2">
    <location>
        <begin position="123"/>
        <end position="142"/>
    </location>
</feature>
<evidence type="ECO:0000313" key="3">
    <source>
        <dbReference type="EMBL" id="ARU00267.1"/>
    </source>
</evidence>
<reference evidence="3 4" key="1">
    <citation type="submission" date="2017-05" db="EMBL/GenBank/DDBJ databases">
        <title>Genome Sequence of Loktanella vestfoldensis Strain SMR4r Isolated from a Culture of the Diatom Skeletonema marinoi.</title>
        <authorList>
            <person name="Topel M."/>
            <person name="Pinder M.I.M."/>
            <person name="Johansson O.N."/>
            <person name="Kourtchenko O."/>
            <person name="Godhe A."/>
            <person name="Clarke A.K."/>
        </authorList>
    </citation>
    <scope>NUCLEOTIDE SEQUENCE [LARGE SCALE GENOMIC DNA]</scope>
    <source>
        <strain evidence="3 4">SMR4r</strain>
    </source>
</reference>
<organism evidence="3 4">
    <name type="scientific">Yoonia vestfoldensis</name>
    <dbReference type="NCBI Taxonomy" id="245188"/>
    <lineage>
        <taxon>Bacteria</taxon>
        <taxon>Pseudomonadati</taxon>
        <taxon>Pseudomonadota</taxon>
        <taxon>Alphaproteobacteria</taxon>
        <taxon>Rhodobacterales</taxon>
        <taxon>Paracoccaceae</taxon>
        <taxon>Yoonia</taxon>
    </lineage>
</organism>
<dbReference type="GO" id="GO:0006782">
    <property type="term" value="P:protoporphyrinogen IX biosynthetic process"/>
    <property type="evidence" value="ECO:0007669"/>
    <property type="project" value="UniProtKB-UniRule"/>
</dbReference>
<keyword evidence="1" id="KW-0408">Iron</keyword>
<comment type="function">
    <text evidence="1">Catalyzes the oxidation of protoporphyrinogen IX to protoporphyrin IX.</text>
</comment>
<keyword evidence="1" id="KW-1003">Cell membrane</keyword>
<dbReference type="InterPro" id="IPR005265">
    <property type="entry name" value="HemJ-like"/>
</dbReference>
<evidence type="ECO:0000256" key="1">
    <source>
        <dbReference type="PIRNR" id="PIRNR004638"/>
    </source>
</evidence>
<dbReference type="RefSeq" id="WP_087206514.1">
    <property type="nucleotide sequence ID" value="NZ_CP021431.1"/>
</dbReference>
<keyword evidence="1" id="KW-0349">Heme</keyword>
<feature type="transmembrane region" description="Helical" evidence="2">
    <location>
        <begin position="90"/>
        <end position="111"/>
    </location>
</feature>
<keyword evidence="1 2" id="KW-0472">Membrane</keyword>
<keyword evidence="2" id="KW-0812">Transmembrane</keyword>
<dbReference type="KEGG" id="lvs:LOKVESSMR4R_00936"/>
<dbReference type="GO" id="GO:0046872">
    <property type="term" value="F:metal ion binding"/>
    <property type="evidence" value="ECO:0007669"/>
    <property type="project" value="UniProtKB-UniRule"/>
</dbReference>
<dbReference type="Pfam" id="PF03653">
    <property type="entry name" value="UPF0093"/>
    <property type="match status" value="1"/>
</dbReference>
<dbReference type="GO" id="GO:0005886">
    <property type="term" value="C:plasma membrane"/>
    <property type="evidence" value="ECO:0007669"/>
    <property type="project" value="UniProtKB-UniRule"/>
</dbReference>
<comment type="pathway">
    <text evidence="1">Porphyrin-containing compound metabolism; protoporphyrin-IX biosynthesis; protoporphyrin-IX from protoporphyrinogen-IX: step 1/1.</text>
</comment>
<dbReference type="Proteomes" id="UP000195273">
    <property type="component" value="Chromosome"/>
</dbReference>
<dbReference type="EMBL" id="CP021431">
    <property type="protein sequence ID" value="ARU00267.1"/>
    <property type="molecule type" value="Genomic_DNA"/>
</dbReference>
<gene>
    <name evidence="3" type="ORF">LOKVESSMR4R_00936</name>
</gene>
<evidence type="ECO:0000256" key="2">
    <source>
        <dbReference type="SAM" id="Phobius"/>
    </source>
</evidence>
<dbReference type="GO" id="GO:0070818">
    <property type="term" value="F:protoporphyrinogen oxidase activity"/>
    <property type="evidence" value="ECO:0007669"/>
    <property type="project" value="UniProtKB-UniRule"/>
</dbReference>